<organism evidence="6 7">
    <name type="scientific">Phyllobacterium endophyticum</name>
    <dbReference type="NCBI Taxonomy" id="1149773"/>
    <lineage>
        <taxon>Bacteria</taxon>
        <taxon>Pseudomonadati</taxon>
        <taxon>Pseudomonadota</taxon>
        <taxon>Alphaproteobacteria</taxon>
        <taxon>Hyphomicrobiales</taxon>
        <taxon>Phyllobacteriaceae</taxon>
        <taxon>Phyllobacterium</taxon>
    </lineage>
</organism>
<dbReference type="GO" id="GO:0050661">
    <property type="term" value="F:NADP binding"/>
    <property type="evidence" value="ECO:0007669"/>
    <property type="project" value="InterPro"/>
</dbReference>
<dbReference type="Pfam" id="PF14833">
    <property type="entry name" value="NAD_binding_11"/>
    <property type="match status" value="1"/>
</dbReference>
<dbReference type="Proteomes" id="UP000241158">
    <property type="component" value="Unassembled WGS sequence"/>
</dbReference>
<name>A0A2P7AKI3_9HYPH</name>
<protein>
    <submittedName>
        <fullName evidence="6">2-hydroxy-3-oxopropionate reductase</fullName>
    </submittedName>
</protein>
<dbReference type="GO" id="GO:0051287">
    <property type="term" value="F:NAD binding"/>
    <property type="evidence" value="ECO:0007669"/>
    <property type="project" value="InterPro"/>
</dbReference>
<evidence type="ECO:0000313" key="7">
    <source>
        <dbReference type="Proteomes" id="UP000241158"/>
    </source>
</evidence>
<dbReference type="AlphaFoldDB" id="A0A2P7AKI3"/>
<evidence type="ECO:0000313" key="6">
    <source>
        <dbReference type="EMBL" id="PSH54719.1"/>
    </source>
</evidence>
<proteinExistence type="predicted"/>
<dbReference type="OrthoDB" id="9812907at2"/>
<dbReference type="Pfam" id="PF03446">
    <property type="entry name" value="NAD_binding_2"/>
    <property type="match status" value="1"/>
</dbReference>
<evidence type="ECO:0000256" key="3">
    <source>
        <dbReference type="PIRSR" id="PIRSR000103-1"/>
    </source>
</evidence>
<dbReference type="PANTHER" id="PTHR22981:SF7">
    <property type="entry name" value="3-HYDROXYISOBUTYRATE DEHYDROGENASE, MITOCHONDRIAL"/>
    <property type="match status" value="1"/>
</dbReference>
<keyword evidence="7" id="KW-1185">Reference proteome</keyword>
<dbReference type="Gene3D" id="3.40.50.720">
    <property type="entry name" value="NAD(P)-binding Rossmann-like Domain"/>
    <property type="match status" value="1"/>
</dbReference>
<evidence type="ECO:0000259" key="5">
    <source>
        <dbReference type="Pfam" id="PF14833"/>
    </source>
</evidence>
<evidence type="ECO:0000256" key="1">
    <source>
        <dbReference type="ARBA" id="ARBA00023002"/>
    </source>
</evidence>
<dbReference type="Gene3D" id="1.10.1040.10">
    <property type="entry name" value="N-(1-d-carboxylethyl)-l-norvaline Dehydrogenase, domain 2"/>
    <property type="match status" value="1"/>
</dbReference>
<evidence type="ECO:0000259" key="4">
    <source>
        <dbReference type="Pfam" id="PF03446"/>
    </source>
</evidence>
<dbReference type="SUPFAM" id="SSF48179">
    <property type="entry name" value="6-phosphogluconate dehydrogenase C-terminal domain-like"/>
    <property type="match status" value="1"/>
</dbReference>
<sequence length="292" mass="30466">MGQPMAGHMVNAGWNLAIYDTDAGKAEAFAVSSKCINVGSLAELGERSDVVVLMLPDGGIVRRVALGDEGQGDHLLRGLKSGSAIIDMSSSAPVGTRELGSLLQKREIGMLDAPVSGGVPGAIAATLAIMVGGDSRLAEHFDPLLAAMGRRFHIGPLGSGHAVKVLNNYVSAAGLAAAAEALLVAERFGVDGNVLVDVLNASTGRNNSTEKKFKQYILNRAYNSGFSLDLMVKDLKLAMEVARACDVPAELGHSCLRLWEDAQSWTGSNADHTEFARFVIAGGAPRAAEVKG</sequence>
<dbReference type="InterPro" id="IPR008927">
    <property type="entry name" value="6-PGluconate_DH-like_C_sf"/>
</dbReference>
<feature type="domain" description="3-hydroxyisobutyrate dehydrogenase-like NAD-binding" evidence="5">
    <location>
        <begin position="158"/>
        <end position="278"/>
    </location>
</feature>
<dbReference type="InterPro" id="IPR036291">
    <property type="entry name" value="NAD(P)-bd_dom_sf"/>
</dbReference>
<dbReference type="PANTHER" id="PTHR22981">
    <property type="entry name" value="3-HYDROXYISOBUTYRATE DEHYDROGENASE-RELATED"/>
    <property type="match status" value="1"/>
</dbReference>
<reference evidence="7" key="1">
    <citation type="submission" date="2017-11" db="EMBL/GenBank/DDBJ databases">
        <authorList>
            <person name="Kuznetsova I."/>
            <person name="Sazanova A."/>
            <person name="Chirak E."/>
            <person name="Safronova V."/>
            <person name="Willems A."/>
        </authorList>
    </citation>
    <scope>NUCLEOTIDE SEQUENCE [LARGE SCALE GENOMIC DNA]</scope>
    <source>
        <strain evidence="7">PEPV15</strain>
    </source>
</reference>
<feature type="domain" description="6-phosphogluconate dehydrogenase NADP-binding" evidence="4">
    <location>
        <begin position="1"/>
        <end position="152"/>
    </location>
</feature>
<feature type="active site" evidence="3">
    <location>
        <position position="164"/>
    </location>
</feature>
<gene>
    <name evidence="6" type="ORF">CU100_25905</name>
</gene>
<dbReference type="EMBL" id="PGGN01000008">
    <property type="protein sequence ID" value="PSH54719.1"/>
    <property type="molecule type" value="Genomic_DNA"/>
</dbReference>
<comment type="caution">
    <text evidence="6">The sequence shown here is derived from an EMBL/GenBank/DDBJ whole genome shotgun (WGS) entry which is preliminary data.</text>
</comment>
<keyword evidence="2" id="KW-0520">NAD</keyword>
<accession>A0A2P7AKI3</accession>
<dbReference type="InterPro" id="IPR029154">
    <property type="entry name" value="HIBADH-like_NADP-bd"/>
</dbReference>
<dbReference type="PIRSF" id="PIRSF000103">
    <property type="entry name" value="HIBADH"/>
    <property type="match status" value="1"/>
</dbReference>
<dbReference type="SUPFAM" id="SSF51735">
    <property type="entry name" value="NAD(P)-binding Rossmann-fold domains"/>
    <property type="match status" value="1"/>
</dbReference>
<keyword evidence="1" id="KW-0560">Oxidoreductase</keyword>
<dbReference type="GO" id="GO:0016616">
    <property type="term" value="F:oxidoreductase activity, acting on the CH-OH group of donors, NAD or NADP as acceptor"/>
    <property type="evidence" value="ECO:0007669"/>
    <property type="project" value="TreeGrafter"/>
</dbReference>
<evidence type="ECO:0000256" key="2">
    <source>
        <dbReference type="ARBA" id="ARBA00023027"/>
    </source>
</evidence>
<dbReference type="InterPro" id="IPR006115">
    <property type="entry name" value="6PGDH_NADP-bd"/>
</dbReference>
<dbReference type="InterPro" id="IPR015815">
    <property type="entry name" value="HIBADH-related"/>
</dbReference>
<dbReference type="InterPro" id="IPR013328">
    <property type="entry name" value="6PGD_dom2"/>
</dbReference>